<proteinExistence type="predicted"/>
<sequence>MAHEGGRKEFGVFLPVANGGWIVSKTTPPIDGLYAQNRAAAVLADQIGLDFIMSMAKFRGFGGETDHWGAALESVILMAALAEATSRVKIWATLHPLLQNPAVAAKMIATLDHISGGRAGLNIVAGAYRDEFAQMSAWDDALGHDDRYALAEEWTRLVKRLWTEDSVSHAGRFFTLEDCRSKPKPVSAPRPDLICAGVSERGFAFAVAEADACFIGGEDEAALRDASRRAKARAGELGRSIRTYAMCTIVHADSDADAEALADRYRGGVDMAAVTTMLSHWGVPPERLAAAAAKQGAFMTRTVIGSPATCGARIRDLIDTCELDGLMLIFPDYEAGLSMFGAQILPGLREAYS</sequence>
<name>A0ABS0T3S8_9CAUL</name>
<evidence type="ECO:0000256" key="3">
    <source>
        <dbReference type="ARBA" id="ARBA00023002"/>
    </source>
</evidence>
<keyword evidence="1" id="KW-0285">Flavoprotein</keyword>
<organism evidence="6 7">
    <name type="scientific">Caulobacter hibisci</name>
    <dbReference type="NCBI Taxonomy" id="2035993"/>
    <lineage>
        <taxon>Bacteria</taxon>
        <taxon>Pseudomonadati</taxon>
        <taxon>Pseudomonadota</taxon>
        <taxon>Alphaproteobacteria</taxon>
        <taxon>Caulobacterales</taxon>
        <taxon>Caulobacteraceae</taxon>
        <taxon>Caulobacter</taxon>
    </lineage>
</organism>
<feature type="domain" description="Luciferase-like" evidence="5">
    <location>
        <begin position="9"/>
        <end position="318"/>
    </location>
</feature>
<evidence type="ECO:0000259" key="5">
    <source>
        <dbReference type="Pfam" id="PF00296"/>
    </source>
</evidence>
<keyword evidence="2" id="KW-0288">FMN</keyword>
<dbReference type="RefSeq" id="WP_198578369.1">
    <property type="nucleotide sequence ID" value="NZ_JADWOX010000022.1"/>
</dbReference>
<keyword evidence="7" id="KW-1185">Reference proteome</keyword>
<dbReference type="PANTHER" id="PTHR42847:SF4">
    <property type="entry name" value="ALKANESULFONATE MONOOXYGENASE-RELATED"/>
    <property type="match status" value="1"/>
</dbReference>
<reference evidence="6 7" key="1">
    <citation type="submission" date="2020-11" db="EMBL/GenBank/DDBJ databases">
        <title>genome sequence of strain KACC 18849.</title>
        <authorList>
            <person name="Gao J."/>
            <person name="Zhang X."/>
        </authorList>
    </citation>
    <scope>NUCLEOTIDE SEQUENCE [LARGE SCALE GENOMIC DNA]</scope>
    <source>
        <strain evidence="6 7">KACC 18849</strain>
    </source>
</reference>
<evidence type="ECO:0000256" key="4">
    <source>
        <dbReference type="ARBA" id="ARBA00023033"/>
    </source>
</evidence>
<dbReference type="EMBL" id="JADWOX010000022">
    <property type="protein sequence ID" value="MBI1686484.1"/>
    <property type="molecule type" value="Genomic_DNA"/>
</dbReference>
<evidence type="ECO:0000313" key="6">
    <source>
        <dbReference type="EMBL" id="MBI1686484.1"/>
    </source>
</evidence>
<accession>A0ABS0T3S8</accession>
<keyword evidence="4" id="KW-0503">Monooxygenase</keyword>
<keyword evidence="3" id="KW-0560">Oxidoreductase</keyword>
<comment type="caution">
    <text evidence="6">The sequence shown here is derived from an EMBL/GenBank/DDBJ whole genome shotgun (WGS) entry which is preliminary data.</text>
</comment>
<dbReference type="InterPro" id="IPR011251">
    <property type="entry name" value="Luciferase-like_dom"/>
</dbReference>
<protein>
    <submittedName>
        <fullName evidence="6">LLM class flavin-dependent oxidoreductase</fullName>
    </submittedName>
</protein>
<dbReference type="Proteomes" id="UP000639859">
    <property type="component" value="Unassembled WGS sequence"/>
</dbReference>
<evidence type="ECO:0000256" key="1">
    <source>
        <dbReference type="ARBA" id="ARBA00022630"/>
    </source>
</evidence>
<dbReference type="PANTHER" id="PTHR42847">
    <property type="entry name" value="ALKANESULFONATE MONOOXYGENASE"/>
    <property type="match status" value="1"/>
</dbReference>
<dbReference type="Pfam" id="PF00296">
    <property type="entry name" value="Bac_luciferase"/>
    <property type="match status" value="1"/>
</dbReference>
<evidence type="ECO:0000313" key="7">
    <source>
        <dbReference type="Proteomes" id="UP000639859"/>
    </source>
</evidence>
<evidence type="ECO:0000256" key="2">
    <source>
        <dbReference type="ARBA" id="ARBA00022643"/>
    </source>
</evidence>
<dbReference type="CDD" id="cd01094">
    <property type="entry name" value="Alkanesulfonate_monoxygenase"/>
    <property type="match status" value="1"/>
</dbReference>
<dbReference type="Gene3D" id="3.20.20.30">
    <property type="entry name" value="Luciferase-like domain"/>
    <property type="match status" value="1"/>
</dbReference>
<dbReference type="InterPro" id="IPR036661">
    <property type="entry name" value="Luciferase-like_sf"/>
</dbReference>
<dbReference type="SUPFAM" id="SSF51679">
    <property type="entry name" value="Bacterial luciferase-like"/>
    <property type="match status" value="1"/>
</dbReference>
<gene>
    <name evidence="6" type="ORF">I4Q42_22695</name>
</gene>
<dbReference type="InterPro" id="IPR050172">
    <property type="entry name" value="SsuD_RutA_monooxygenase"/>
</dbReference>